<dbReference type="AlphaFoldDB" id="A0A679KIH9"/>
<feature type="region of interest" description="Disordered" evidence="1">
    <location>
        <begin position="1"/>
        <end position="41"/>
    </location>
</feature>
<reference evidence="2" key="1">
    <citation type="submission" date="2019-12" db="EMBL/GenBank/DDBJ databases">
        <authorList>
            <person name="Cremers G."/>
        </authorList>
    </citation>
    <scope>NUCLEOTIDE SEQUENCE</scope>
    <source>
        <strain evidence="2">Mbul2</strain>
        <plasmid evidence="2">5</plasmid>
    </source>
</reference>
<evidence type="ECO:0000256" key="1">
    <source>
        <dbReference type="SAM" id="MobiDB-lite"/>
    </source>
</evidence>
<gene>
    <name evidence="2" type="ORF">MBLL_04742</name>
</gene>
<evidence type="ECO:0000313" key="2">
    <source>
        <dbReference type="EMBL" id="CAA2145615.1"/>
    </source>
</evidence>
<dbReference type="RefSeq" id="WP_339164346.1">
    <property type="nucleotide sequence ID" value="NZ_LR743514.1"/>
</dbReference>
<name>A0A679KIH9_9HYPH</name>
<dbReference type="EMBL" id="LR743514">
    <property type="protein sequence ID" value="CAA2145615.1"/>
    <property type="molecule type" value="Genomic_DNA"/>
</dbReference>
<geneLocation type="plasmid" evidence="2">
    <name>5</name>
</geneLocation>
<keyword evidence="2" id="KW-0614">Plasmid</keyword>
<protein>
    <submittedName>
        <fullName evidence="2">Uncharacterized protein</fullName>
    </submittedName>
</protein>
<organism evidence="2">
    <name type="scientific">Methylobacterium bullatum</name>
    <dbReference type="NCBI Taxonomy" id="570505"/>
    <lineage>
        <taxon>Bacteria</taxon>
        <taxon>Pseudomonadati</taxon>
        <taxon>Pseudomonadota</taxon>
        <taxon>Alphaproteobacteria</taxon>
        <taxon>Hyphomicrobiales</taxon>
        <taxon>Methylobacteriaceae</taxon>
        <taxon>Methylobacterium</taxon>
    </lineage>
</organism>
<proteinExistence type="predicted"/>
<accession>A0A679KIH9</accession>
<sequence>MTDLFDAAGMPLPPIPTKPPRKAHKPSPAALAAAGRLGGARRSWPALRDRIGMGRDLAHTASVLPFPLSRNAKVLATITARLPSAIADNIEDVFDYERQKYARRLIARGWPKLAAKLCANELLHTAYMTRAKEVGIL</sequence>